<comment type="caution">
    <text evidence="1">The sequence shown here is derived from an EMBL/GenBank/DDBJ whole genome shotgun (WGS) entry which is preliminary data.</text>
</comment>
<evidence type="ECO:0000313" key="2">
    <source>
        <dbReference type="Proteomes" id="UP000070422"/>
    </source>
</evidence>
<dbReference type="Proteomes" id="UP000070422">
    <property type="component" value="Unassembled WGS sequence"/>
</dbReference>
<dbReference type="AlphaFoldDB" id="A0A133Y3U6"/>
<accession>A0A133Y3U6</accession>
<reference evidence="1 2" key="1">
    <citation type="submission" date="2016-01" db="EMBL/GenBank/DDBJ databases">
        <authorList>
            <person name="Oliw E.H."/>
        </authorList>
    </citation>
    <scope>NUCLEOTIDE SEQUENCE [LARGE SCALE GENOMIC DNA]</scope>
    <source>
        <strain evidence="1 2">KA00635</strain>
    </source>
</reference>
<organism evidence="1 2">
    <name type="scientific">Aerococcus christensenii</name>
    <dbReference type="NCBI Taxonomy" id="87541"/>
    <lineage>
        <taxon>Bacteria</taxon>
        <taxon>Bacillati</taxon>
        <taxon>Bacillota</taxon>
        <taxon>Bacilli</taxon>
        <taxon>Lactobacillales</taxon>
        <taxon>Aerococcaceae</taxon>
        <taxon>Aerococcus</taxon>
    </lineage>
</organism>
<dbReference type="RefSeq" id="WP_231723615.1">
    <property type="nucleotide sequence ID" value="NZ_JASOZP010000031.1"/>
</dbReference>
<dbReference type="PATRIC" id="fig|87541.4.peg.251"/>
<dbReference type="EMBL" id="LSCQ01000017">
    <property type="protein sequence ID" value="KXB37857.1"/>
    <property type="molecule type" value="Genomic_DNA"/>
</dbReference>
<name>A0A133Y3U6_9LACT</name>
<sequence>MSKYAYRDQNRKVIVYADQGMEEDRNNVFYCSNPLCDAKLYICSIDGSKEAYFRATKSKYRHVENCPFNNSSIDFDKSRYDESQFVYDEAINNLLQPTKKAKAKNKGGKDKKANQLLIHLERWDKYILCAKVYQ</sequence>
<protein>
    <submittedName>
        <fullName evidence="1">Uncharacterized protein</fullName>
    </submittedName>
</protein>
<evidence type="ECO:0000313" key="1">
    <source>
        <dbReference type="EMBL" id="KXB37857.1"/>
    </source>
</evidence>
<gene>
    <name evidence="1" type="ORF">HMPREF3187_00251</name>
</gene>
<proteinExistence type="predicted"/>